<protein>
    <submittedName>
        <fullName evidence="4">Peptidase A1 domain-containing protein</fullName>
    </submittedName>
</protein>
<accession>A0A1I7ZES5</accession>
<organism evidence="3 4">
    <name type="scientific">Steinernema glaseri</name>
    <dbReference type="NCBI Taxonomy" id="37863"/>
    <lineage>
        <taxon>Eukaryota</taxon>
        <taxon>Metazoa</taxon>
        <taxon>Ecdysozoa</taxon>
        <taxon>Nematoda</taxon>
        <taxon>Chromadorea</taxon>
        <taxon>Rhabditida</taxon>
        <taxon>Tylenchina</taxon>
        <taxon>Panagrolaimomorpha</taxon>
        <taxon>Strongyloidoidea</taxon>
        <taxon>Steinernematidae</taxon>
        <taxon>Steinernema</taxon>
    </lineage>
</organism>
<dbReference type="Gene3D" id="3.40.390.10">
    <property type="entry name" value="Collagenase (Catalytic Domain)"/>
    <property type="match status" value="1"/>
</dbReference>
<proteinExistence type="predicted"/>
<evidence type="ECO:0000256" key="1">
    <source>
        <dbReference type="SAM" id="SignalP"/>
    </source>
</evidence>
<dbReference type="Pfam" id="PF18885">
    <property type="entry name" value="DUF5648"/>
    <property type="match status" value="1"/>
</dbReference>
<name>A0A1I7ZES5_9BILA</name>
<keyword evidence="1" id="KW-0732">Signal</keyword>
<sequence length="313" mass="36082">MRNTIDAVLALVLIFVASAHSLTKVPYLVHPSITLDSNQKNALLNAILDLNMRTCLKFVPRKRQRDYILFTDLGSSTICWNIFQPLDGQRAVNGGEYCVRPMQPPYQPREVFSVCDIQYINEVHNCPQASLELDKRCPASGSSMTTSELTPLYRAYNEKLGVTDHFYTTDRMELETMVVEGYFIQRQMGYIAKDEADRKCPCLTPLFRLFNSVFKDHMYTTNMEERNLAEQALGYTFEGIEGYCTKSPGCGADQPLYRHYNPIAKDHMYTVDKMEKIYYDKNGHHGYHFERIECYVWPHPETDRSCDNAVDSP</sequence>
<evidence type="ECO:0000313" key="4">
    <source>
        <dbReference type="WBParaSite" id="L893_g25676.t1"/>
    </source>
</evidence>
<feature type="chain" id="PRO_5009313355" evidence="1">
    <location>
        <begin position="20"/>
        <end position="313"/>
    </location>
</feature>
<feature type="domain" description="DUF5648" evidence="2">
    <location>
        <begin position="151"/>
        <end position="297"/>
    </location>
</feature>
<dbReference type="Proteomes" id="UP000095287">
    <property type="component" value="Unplaced"/>
</dbReference>
<evidence type="ECO:0000313" key="3">
    <source>
        <dbReference type="Proteomes" id="UP000095287"/>
    </source>
</evidence>
<dbReference type="GO" id="GO:0008237">
    <property type="term" value="F:metallopeptidase activity"/>
    <property type="evidence" value="ECO:0007669"/>
    <property type="project" value="InterPro"/>
</dbReference>
<dbReference type="InterPro" id="IPR024079">
    <property type="entry name" value="MetalloPept_cat_dom_sf"/>
</dbReference>
<feature type="signal peptide" evidence="1">
    <location>
        <begin position="1"/>
        <end position="19"/>
    </location>
</feature>
<keyword evidence="3" id="KW-1185">Reference proteome</keyword>
<dbReference type="AlphaFoldDB" id="A0A1I7ZES5"/>
<reference evidence="4" key="1">
    <citation type="submission" date="2016-11" db="UniProtKB">
        <authorList>
            <consortium name="WormBaseParasite"/>
        </authorList>
    </citation>
    <scope>IDENTIFICATION</scope>
</reference>
<dbReference type="InterPro" id="IPR043708">
    <property type="entry name" value="DUF5648"/>
</dbReference>
<dbReference type="WBParaSite" id="L893_g25676.t1">
    <property type="protein sequence ID" value="L893_g25676.t1"/>
    <property type="gene ID" value="L893_g25676"/>
</dbReference>
<evidence type="ECO:0000259" key="2">
    <source>
        <dbReference type="Pfam" id="PF18885"/>
    </source>
</evidence>